<organism evidence="2 3">
    <name type="scientific">Mycetomoellerius zeteki</name>
    <dbReference type="NCBI Taxonomy" id="64791"/>
    <lineage>
        <taxon>Eukaryota</taxon>
        <taxon>Metazoa</taxon>
        <taxon>Ecdysozoa</taxon>
        <taxon>Arthropoda</taxon>
        <taxon>Hexapoda</taxon>
        <taxon>Insecta</taxon>
        <taxon>Pterygota</taxon>
        <taxon>Neoptera</taxon>
        <taxon>Endopterygota</taxon>
        <taxon>Hymenoptera</taxon>
        <taxon>Apocrita</taxon>
        <taxon>Aculeata</taxon>
        <taxon>Formicoidea</taxon>
        <taxon>Formicidae</taxon>
        <taxon>Myrmicinae</taxon>
        <taxon>Mycetomoellerius</taxon>
    </lineage>
</organism>
<feature type="region of interest" description="Disordered" evidence="1">
    <location>
        <begin position="36"/>
        <end position="61"/>
    </location>
</feature>
<protein>
    <submittedName>
        <fullName evidence="2">Uncharacterized protein</fullName>
    </submittedName>
</protein>
<name>A0A151X298_9HYME</name>
<feature type="region of interest" description="Disordered" evidence="1">
    <location>
        <begin position="89"/>
        <end position="134"/>
    </location>
</feature>
<proteinExistence type="predicted"/>
<evidence type="ECO:0000313" key="3">
    <source>
        <dbReference type="Proteomes" id="UP000075809"/>
    </source>
</evidence>
<evidence type="ECO:0000256" key="1">
    <source>
        <dbReference type="SAM" id="MobiDB-lite"/>
    </source>
</evidence>
<dbReference type="EMBL" id="KQ982579">
    <property type="protein sequence ID" value="KYQ54563.1"/>
    <property type="molecule type" value="Genomic_DNA"/>
</dbReference>
<feature type="compositionally biased region" description="Basic and acidic residues" evidence="1">
    <location>
        <begin position="40"/>
        <end position="61"/>
    </location>
</feature>
<accession>A0A151X298</accession>
<gene>
    <name evidence="2" type="ORF">ALC60_06587</name>
</gene>
<dbReference type="Proteomes" id="UP000075809">
    <property type="component" value="Unassembled WGS sequence"/>
</dbReference>
<keyword evidence="3" id="KW-1185">Reference proteome</keyword>
<reference evidence="2 3" key="1">
    <citation type="submission" date="2015-09" db="EMBL/GenBank/DDBJ databases">
        <title>Trachymyrmex zeteki WGS genome.</title>
        <authorList>
            <person name="Nygaard S."/>
            <person name="Hu H."/>
            <person name="Boomsma J."/>
            <person name="Zhang G."/>
        </authorList>
    </citation>
    <scope>NUCLEOTIDE SEQUENCE [LARGE SCALE GENOMIC DNA]</scope>
    <source>
        <strain evidence="2">Tzet28-1</strain>
        <tissue evidence="2">Whole body</tissue>
    </source>
</reference>
<sequence>EEEKKKKILPGVFTYHIAAKRIADVDVCVKPSEARCFSQDARRRSGEEKKRSEAEPRRSVDSEARLTFLLQRSGQREFVNSFTPLNPVSAVKSENSWSSNFREPMVTRVPQMAQREPDERDENKEKREKEETRR</sequence>
<feature type="compositionally biased region" description="Basic and acidic residues" evidence="1">
    <location>
        <begin position="115"/>
        <end position="134"/>
    </location>
</feature>
<feature type="compositionally biased region" description="Polar residues" evidence="1">
    <location>
        <begin position="89"/>
        <end position="101"/>
    </location>
</feature>
<dbReference type="AlphaFoldDB" id="A0A151X298"/>
<feature type="non-terminal residue" evidence="2">
    <location>
        <position position="1"/>
    </location>
</feature>
<evidence type="ECO:0000313" key="2">
    <source>
        <dbReference type="EMBL" id="KYQ54563.1"/>
    </source>
</evidence>